<feature type="region of interest" description="Disordered" evidence="4">
    <location>
        <begin position="608"/>
        <end position="634"/>
    </location>
</feature>
<dbReference type="AlphaFoldDB" id="A0A914LFA8"/>
<feature type="repeat" description="TPR" evidence="3">
    <location>
        <begin position="728"/>
        <end position="761"/>
    </location>
</feature>
<dbReference type="GO" id="GO:0031415">
    <property type="term" value="C:NatA complex"/>
    <property type="evidence" value="ECO:0007669"/>
    <property type="project" value="TreeGrafter"/>
</dbReference>
<dbReference type="Pfam" id="PF13432">
    <property type="entry name" value="TPR_16"/>
    <property type="match status" value="1"/>
</dbReference>
<name>A0A914LFA8_MELIC</name>
<evidence type="ECO:0000256" key="4">
    <source>
        <dbReference type="SAM" id="MobiDB-lite"/>
    </source>
</evidence>
<keyword evidence="5" id="KW-1185">Reference proteome</keyword>
<keyword evidence="1" id="KW-0677">Repeat</keyword>
<dbReference type="Gene3D" id="1.25.40.1010">
    <property type="match status" value="1"/>
</dbReference>
<dbReference type="SMART" id="SM00028">
    <property type="entry name" value="TPR"/>
    <property type="match status" value="11"/>
</dbReference>
<reference evidence="6" key="1">
    <citation type="submission" date="2022-11" db="UniProtKB">
        <authorList>
            <consortium name="WormBaseParasite"/>
        </authorList>
    </citation>
    <scope>IDENTIFICATION</scope>
</reference>
<dbReference type="InterPro" id="IPR021183">
    <property type="entry name" value="NatA_aux_su"/>
</dbReference>
<feature type="region of interest" description="Disordered" evidence="4">
    <location>
        <begin position="951"/>
        <end position="977"/>
    </location>
</feature>
<feature type="repeat" description="TPR" evidence="3">
    <location>
        <begin position="87"/>
        <end position="120"/>
    </location>
</feature>
<dbReference type="InterPro" id="IPR019734">
    <property type="entry name" value="TPR_rpt"/>
</dbReference>
<dbReference type="PANTHER" id="PTHR22767:SF2">
    <property type="entry name" value="N(ALPHA)-ACETYLTRANSFERASE 15_16, ISOFORM A"/>
    <property type="match status" value="1"/>
</dbReference>
<keyword evidence="2 3" id="KW-0802">TPR repeat</keyword>
<protein>
    <submittedName>
        <fullName evidence="6">N-terminal acetyltransferase</fullName>
    </submittedName>
</protein>
<evidence type="ECO:0000256" key="2">
    <source>
        <dbReference type="ARBA" id="ARBA00022803"/>
    </source>
</evidence>
<dbReference type="WBParaSite" id="Minc3s00388g11459">
    <property type="protein sequence ID" value="Minc3s00388g11459"/>
    <property type="gene ID" value="Minc3s00388g11459"/>
</dbReference>
<evidence type="ECO:0000313" key="5">
    <source>
        <dbReference type="Proteomes" id="UP000887563"/>
    </source>
</evidence>
<proteinExistence type="predicted"/>
<evidence type="ECO:0000256" key="3">
    <source>
        <dbReference type="PROSITE-ProRule" id="PRU00339"/>
    </source>
</evidence>
<evidence type="ECO:0000313" key="6">
    <source>
        <dbReference type="WBParaSite" id="Minc3s00388g11459"/>
    </source>
</evidence>
<dbReference type="PROSITE" id="PS50005">
    <property type="entry name" value="TPR"/>
    <property type="match status" value="3"/>
</dbReference>
<evidence type="ECO:0000256" key="1">
    <source>
        <dbReference type="ARBA" id="ARBA00022737"/>
    </source>
</evidence>
<dbReference type="FunFam" id="1.25.40.1040:FF:000003">
    <property type="entry name" value="N-terminal acetyltransferase A, auxiliary subunit"/>
    <property type="match status" value="1"/>
</dbReference>
<dbReference type="Pfam" id="PF12569">
    <property type="entry name" value="NatA_aux_su"/>
    <property type="match status" value="1"/>
</dbReference>
<sequence>MTNAFISSGSQVLPSKELALFRKILKCYEQKQYKVGLRCAKQILSNPNFCEHGETLAMKGLILNCMGKHEEALEIVKKGLAADLKSHVCWHVFGLVQRSDKRYDEAIKAYKMALRIEKENVQILRDLSLLQIQLRDLEGYRDSRYQLLVLKPSKMSWIGYASAYHLLKEYDVALYILGEFKKNNRAPAKIDIESSEIILYEIMILTEAGRFGEALARLEENSTSILDRLAYFEIRASLLINLERFEDAERVYWTLIDRNPDNIFYYKQIEKCRKLDNTQQNNQDLITLYDTIILQRPKASLPKLIYLLYVDGPIFEEKVRTYLITCFRKGIPSLFKNLLTLYDNQQKVKTIERILLDFVYKFEENGYNRFSLDGSNLPECPTTVLWTYYYLAQHFDRLKNYQRALKYIDEALKHTPTLIELYMAKAKIFKHSGDYTAAADLMLSAQELDTADRYLNSKCAKYLLRDCRIKEAEEMCSKFTREGMSANDNMIEMQCLWYEYEAALAYFRLAKYGESLQKCHQIEQHFVNFYEDQYDFHGYCLRKMTLSTYIKFLRFEDVLNSQQFYVKATKLAVSIYIDMVENPQKFVEKQMQDNSALTPAELRKLKRKANKAKAEKDKQNAEQAAKQSTSKQRMDGEFDVFDPEPLLIYLLYVDGPIFEEKVRTYLITCFRKGIPSLFKNLLTLYDNQQKVKTIERILLDFVYKFEENGYNRFSLDGSNLPECPTTVLWTYYYLAQHFDRLKNYQRALKYIDEALKHTPTLIELYMAKAKIFKHSGDYTAAADLMLSAQELDTADRYLNSKCAKYLLRDCRIKEAEEMCSKFTREGMSANDSMIEMQCLWYEYEAALAYFRLAKYGESLQKCHQIEQHFVNFYEDQYDFHGYCLRKMTLSTYIKFLRFEDVLNSQQFYVKATKLAVSIYIDMVENPQKFVEKQTQDNSALTPAELRKLKRKANKAKAEKDKQNAEQAAKQSTSKQRMDGEFDVFDPEPFDTQKLLKPENPIEEACKFIKPILQMPCEDVDFWVIAFRVYSYKDKLLIMLKCLYKIFNLDPTNKQLLNELFAKYKEKFEQSEASKIKKTTNLLVDLTKALEIKLGINEGNVSTLARDD</sequence>
<organism evidence="5 6">
    <name type="scientific">Meloidogyne incognita</name>
    <name type="common">Southern root-knot nematode worm</name>
    <name type="synonym">Oxyuris incognita</name>
    <dbReference type="NCBI Taxonomy" id="6306"/>
    <lineage>
        <taxon>Eukaryota</taxon>
        <taxon>Metazoa</taxon>
        <taxon>Ecdysozoa</taxon>
        <taxon>Nematoda</taxon>
        <taxon>Chromadorea</taxon>
        <taxon>Rhabditida</taxon>
        <taxon>Tylenchina</taxon>
        <taxon>Tylenchomorpha</taxon>
        <taxon>Tylenchoidea</taxon>
        <taxon>Meloidogynidae</taxon>
        <taxon>Meloidogyninae</taxon>
        <taxon>Meloidogyne</taxon>
        <taxon>Meloidogyne incognita group</taxon>
    </lineage>
</organism>
<dbReference type="InterPro" id="IPR011990">
    <property type="entry name" value="TPR-like_helical_dom_sf"/>
</dbReference>
<dbReference type="SUPFAM" id="SSF48452">
    <property type="entry name" value="TPR-like"/>
    <property type="match status" value="2"/>
</dbReference>
<dbReference type="PANTHER" id="PTHR22767">
    <property type="entry name" value="N-TERMINAL ACETYLTRANSFERASE-RELATED"/>
    <property type="match status" value="1"/>
</dbReference>
<accession>A0A914LFA8</accession>
<dbReference type="Proteomes" id="UP000887563">
    <property type="component" value="Unplaced"/>
</dbReference>
<feature type="repeat" description="TPR" evidence="3">
    <location>
        <begin position="385"/>
        <end position="418"/>
    </location>
</feature>
<dbReference type="Gene3D" id="1.25.40.1040">
    <property type="match status" value="2"/>
</dbReference>